<dbReference type="Proteomes" id="UP000003527">
    <property type="component" value="Unassembled WGS sequence"/>
</dbReference>
<dbReference type="InterPro" id="IPR016181">
    <property type="entry name" value="Acyl_CoA_acyltransferase"/>
</dbReference>
<dbReference type="HOGENOM" id="CLU_013985_3_2_9"/>
<dbReference type="GO" id="GO:0016747">
    <property type="term" value="F:acyltransferase activity, transferring groups other than amino-acyl groups"/>
    <property type="evidence" value="ECO:0007669"/>
    <property type="project" value="InterPro"/>
</dbReference>
<organism evidence="2 3">
    <name type="scientific">Oribacterium asaccharolyticum ACB7</name>
    <dbReference type="NCBI Taxonomy" id="796944"/>
    <lineage>
        <taxon>Bacteria</taxon>
        <taxon>Bacillati</taxon>
        <taxon>Bacillota</taxon>
        <taxon>Clostridia</taxon>
        <taxon>Lachnospirales</taxon>
        <taxon>Lachnospiraceae</taxon>
        <taxon>Oribacterium</taxon>
    </lineage>
</organism>
<dbReference type="PATRIC" id="fig|796944.3.peg.532"/>
<comment type="caution">
    <text evidence="2">The sequence shown here is derived from an EMBL/GenBank/DDBJ whole genome shotgun (WGS) entry which is preliminary data.</text>
</comment>
<dbReference type="EMBL" id="AFZD01000006">
    <property type="protein sequence ID" value="EHL13532.1"/>
    <property type="molecule type" value="Genomic_DNA"/>
</dbReference>
<keyword evidence="3" id="KW-1185">Reference proteome</keyword>
<reference evidence="2 3" key="1">
    <citation type="submission" date="2011-08" db="EMBL/GenBank/DDBJ databases">
        <title>The Genome Sequence of Oribacterium sp. ACB7.</title>
        <authorList>
            <consortium name="The Broad Institute Genome Sequencing Platform"/>
            <person name="Earl A."/>
            <person name="Ward D."/>
            <person name="Feldgarden M."/>
            <person name="Gevers D."/>
            <person name="Sizova M."/>
            <person name="Hazen A."/>
            <person name="Epstein S."/>
            <person name="Young S.K."/>
            <person name="Zeng Q."/>
            <person name="Gargeya S."/>
            <person name="Fitzgerald M."/>
            <person name="Haas B."/>
            <person name="Abouelleil A."/>
            <person name="Alvarado L."/>
            <person name="Arachchi H.M."/>
            <person name="Berlin A."/>
            <person name="Brown A."/>
            <person name="Chapman S.B."/>
            <person name="Chen Z."/>
            <person name="Dunbar C."/>
            <person name="Freedman E."/>
            <person name="Gearin G."/>
            <person name="Gellesch M."/>
            <person name="Goldberg J."/>
            <person name="Griggs A."/>
            <person name="Gujja S."/>
            <person name="Heiman D."/>
            <person name="Howarth C."/>
            <person name="Larson L."/>
            <person name="Lui A."/>
            <person name="MacDonald P.J.P."/>
            <person name="Montmayeur A."/>
            <person name="Murphy C."/>
            <person name="Neiman D."/>
            <person name="Pearson M."/>
            <person name="Priest M."/>
            <person name="Roberts A."/>
            <person name="Saif S."/>
            <person name="Shea T."/>
            <person name="Shenoy N."/>
            <person name="Sisk P."/>
            <person name="Stolte C."/>
            <person name="Sykes S."/>
            <person name="Wortman J."/>
            <person name="Nusbaum C."/>
            <person name="Birren B."/>
        </authorList>
    </citation>
    <scope>NUCLEOTIDE SEQUENCE [LARGE SCALE GENOMIC DNA]</scope>
    <source>
        <strain evidence="2 3">ACB7</strain>
    </source>
</reference>
<dbReference type="InterPro" id="IPR000182">
    <property type="entry name" value="GNAT_dom"/>
</dbReference>
<dbReference type="SUPFAM" id="SSF55729">
    <property type="entry name" value="Acyl-CoA N-acyltransferases (Nat)"/>
    <property type="match status" value="1"/>
</dbReference>
<dbReference type="Pfam" id="PF13302">
    <property type="entry name" value="Acetyltransf_3"/>
    <property type="match status" value="1"/>
</dbReference>
<accession>G9WSE5</accession>
<name>G9WSE5_9FIRM</name>
<dbReference type="RefSeq" id="WP_009537679.1">
    <property type="nucleotide sequence ID" value="NZ_JH414506.1"/>
</dbReference>
<dbReference type="AlphaFoldDB" id="G9WSE5"/>
<protein>
    <recommendedName>
        <fullName evidence="1">N-acetyltransferase domain-containing protein</fullName>
    </recommendedName>
</protein>
<dbReference type="PROSITE" id="PS51186">
    <property type="entry name" value="GNAT"/>
    <property type="match status" value="1"/>
</dbReference>
<gene>
    <name evidence="2" type="ORF">HMPREF9624_02011</name>
</gene>
<evidence type="ECO:0000259" key="1">
    <source>
        <dbReference type="PROSITE" id="PS51186"/>
    </source>
</evidence>
<evidence type="ECO:0000313" key="2">
    <source>
        <dbReference type="EMBL" id="EHL13532.1"/>
    </source>
</evidence>
<sequence>MNIKFENIKIREAEISDANILTNWWNDGKVMAHAGFPRGLGTNIKEVEKQIKSYEGKLSKLCIIEIGNIPIGEMSYGIGDGFAEVGWKLCDENFQNKGYGTKIINKTFEFIFNDKKINDAVNIEKIIWDTNLNNKRAQKVYEDKVHAIRVKVEKDAWEDQNGELQSSVLYEMPRERFEKLQKDN</sequence>
<proteinExistence type="predicted"/>
<evidence type="ECO:0000313" key="3">
    <source>
        <dbReference type="Proteomes" id="UP000003527"/>
    </source>
</evidence>
<feature type="domain" description="N-acetyltransferase" evidence="1">
    <location>
        <begin position="8"/>
        <end position="175"/>
    </location>
</feature>
<dbReference type="Gene3D" id="3.40.630.30">
    <property type="match status" value="1"/>
</dbReference>